<dbReference type="InterPro" id="IPR005311">
    <property type="entry name" value="PBP_dimer"/>
</dbReference>
<dbReference type="GO" id="GO:0009252">
    <property type="term" value="P:peptidoglycan biosynthetic process"/>
    <property type="evidence" value="ECO:0007669"/>
    <property type="project" value="UniProtKB-UniPathway"/>
</dbReference>
<dbReference type="InterPro" id="IPR001460">
    <property type="entry name" value="PCN-bd_Tpept"/>
</dbReference>
<evidence type="ECO:0000256" key="7">
    <source>
        <dbReference type="ARBA" id="ARBA00022692"/>
    </source>
</evidence>
<gene>
    <name evidence="17" type="ORF">SAMN05216179_1084</name>
</gene>
<sequence>MNQKPGLKKNRKLKKKKVQLPFRLNILFVVVFLLFSLLIVQLGVVQILNGEEAQREINQTENTPSEKPVPRGKMYDRNHNMILDNQAVKSITYTPPKNGDSAHFRLELAGKLASYMTIIKDEEELNDTIRERDKKEYWYLKNQEAVAKRLTEDQKNSDASDQYQAQLDSITEEDLNKVEWNNSLLNTLAIKKELDAAYELSPHVIVNENLTDEEYAQVAEHLYNLPGIDAVINWKRDQKYDDTLSSFLGNLTSADEGIPKEESDFYLANGYTWNDRVGTSGLEQQYEHVLRGRKEKTLYTTDTSGNVTNAEVVVEGQRGKDLVLTFNMDLQEEMDKIVEDELRNAINHPVNNNGYLEDAMAVLMNPQTGEILSLSAIRYDRDNKEYVNNAYRTIYDAHAPGSSIKGATVLAGYEEGVIDIGTVLDESPIKIKGSGEKSSYDYLGPSLNDLQAIELSSNAYMMRIAIRISGATYRENERLYNFNFDAFDTMRNYYSQFGLGVKTGIDLPYEAKGVIGTNPGAGNFLDLSFGQYDTYTALQLAQYVSTIANDGYRVKPHLMKEIREPNIENEELGKILRLKETEVLNRIDMDETYVKRVQEGFRKVFTSGTASRAWRNYPYDVAGKTGTAQNPQYKDGEKVAETHNLTLVGYSPVENPEVAFAVVVPKNGTGSGQYSVHHEIGKRAIEAYYELKDNSENKDGEDE</sequence>
<dbReference type="GO" id="GO:0005886">
    <property type="term" value="C:plasma membrane"/>
    <property type="evidence" value="ECO:0007669"/>
    <property type="project" value="UniProtKB-SubCell"/>
</dbReference>
<evidence type="ECO:0000256" key="10">
    <source>
        <dbReference type="ARBA" id="ARBA00022989"/>
    </source>
</evidence>
<dbReference type="RefSeq" id="WP_073200309.1">
    <property type="nucleotide sequence ID" value="NZ_FRCZ01000001.1"/>
</dbReference>
<dbReference type="Gene3D" id="3.90.1310.10">
    <property type="entry name" value="Penicillin-binding protein 2a (Domain 2)"/>
    <property type="match status" value="1"/>
</dbReference>
<dbReference type="InterPro" id="IPR050515">
    <property type="entry name" value="Beta-lactam/transpept"/>
</dbReference>
<feature type="transmembrane region" description="Helical" evidence="14">
    <location>
        <begin position="20"/>
        <end position="44"/>
    </location>
</feature>
<evidence type="ECO:0000313" key="18">
    <source>
        <dbReference type="Proteomes" id="UP000184184"/>
    </source>
</evidence>
<dbReference type="UniPathway" id="UPA00219"/>
<comment type="subcellular location">
    <subcellularLocation>
        <location evidence="2">Cell membrane</location>
    </subcellularLocation>
    <subcellularLocation>
        <location evidence="1">Membrane</location>
        <topology evidence="1">Single-pass membrane protein</topology>
    </subcellularLocation>
</comment>
<feature type="domain" description="Penicillin-binding protein transpeptidase" evidence="15">
    <location>
        <begin position="360"/>
        <end position="685"/>
    </location>
</feature>
<dbReference type="STRING" id="1027249.SAMN05216179_1084"/>
<keyword evidence="9" id="KW-0573">Peptidoglycan synthesis</keyword>
<keyword evidence="10 14" id="KW-1133">Transmembrane helix</keyword>
<dbReference type="PANTHER" id="PTHR30627">
    <property type="entry name" value="PEPTIDOGLYCAN D,D-TRANSPEPTIDASE"/>
    <property type="match status" value="1"/>
</dbReference>
<evidence type="ECO:0000256" key="13">
    <source>
        <dbReference type="ARBA" id="ARBA00034000"/>
    </source>
</evidence>
<evidence type="ECO:0000256" key="9">
    <source>
        <dbReference type="ARBA" id="ARBA00022984"/>
    </source>
</evidence>
<evidence type="ECO:0000256" key="2">
    <source>
        <dbReference type="ARBA" id="ARBA00004236"/>
    </source>
</evidence>
<dbReference type="EMBL" id="FRCZ01000001">
    <property type="protein sequence ID" value="SHM77847.1"/>
    <property type="molecule type" value="Genomic_DNA"/>
</dbReference>
<keyword evidence="12" id="KW-0961">Cell wall biogenesis/degradation</keyword>
<evidence type="ECO:0000256" key="12">
    <source>
        <dbReference type="ARBA" id="ARBA00023316"/>
    </source>
</evidence>
<keyword evidence="8" id="KW-0133">Cell shape</keyword>
<organism evidence="17 18">
    <name type="scientific">Gracilibacillus kekensis</name>
    <dbReference type="NCBI Taxonomy" id="1027249"/>
    <lineage>
        <taxon>Bacteria</taxon>
        <taxon>Bacillati</taxon>
        <taxon>Bacillota</taxon>
        <taxon>Bacilli</taxon>
        <taxon>Bacillales</taxon>
        <taxon>Bacillaceae</taxon>
        <taxon>Gracilibacillus</taxon>
    </lineage>
</organism>
<evidence type="ECO:0000256" key="8">
    <source>
        <dbReference type="ARBA" id="ARBA00022960"/>
    </source>
</evidence>
<evidence type="ECO:0000256" key="5">
    <source>
        <dbReference type="ARBA" id="ARBA00012448"/>
    </source>
</evidence>
<dbReference type="Pfam" id="PF00905">
    <property type="entry name" value="Transpeptidase"/>
    <property type="match status" value="1"/>
</dbReference>
<accession>A0A1M7LJU9</accession>
<dbReference type="EC" id="3.4.16.4" evidence="5"/>
<dbReference type="Pfam" id="PF03717">
    <property type="entry name" value="PBP_dimer"/>
    <property type="match status" value="1"/>
</dbReference>
<dbReference type="Proteomes" id="UP000184184">
    <property type="component" value="Unassembled WGS sequence"/>
</dbReference>
<evidence type="ECO:0000256" key="3">
    <source>
        <dbReference type="ARBA" id="ARBA00004752"/>
    </source>
</evidence>
<comment type="pathway">
    <text evidence="3">Cell wall biogenesis; peptidoglycan biosynthesis.</text>
</comment>
<dbReference type="GO" id="GO:0009002">
    <property type="term" value="F:serine-type D-Ala-D-Ala carboxypeptidase activity"/>
    <property type="evidence" value="ECO:0007669"/>
    <property type="project" value="UniProtKB-EC"/>
</dbReference>
<keyword evidence="7 14" id="KW-0812">Transmembrane</keyword>
<keyword evidence="6" id="KW-1003">Cell membrane</keyword>
<reference evidence="17 18" key="1">
    <citation type="submission" date="2016-11" db="EMBL/GenBank/DDBJ databases">
        <authorList>
            <person name="Jaros S."/>
            <person name="Januszkiewicz K."/>
            <person name="Wedrychowicz H."/>
        </authorList>
    </citation>
    <scope>NUCLEOTIDE SEQUENCE [LARGE SCALE GENOMIC DNA]</scope>
    <source>
        <strain evidence="17 18">CGMCC 1.10681</strain>
    </source>
</reference>
<evidence type="ECO:0000256" key="6">
    <source>
        <dbReference type="ARBA" id="ARBA00022475"/>
    </source>
</evidence>
<dbReference type="SUPFAM" id="SSF56519">
    <property type="entry name" value="Penicillin binding protein dimerisation domain"/>
    <property type="match status" value="1"/>
</dbReference>
<dbReference type="Gene3D" id="3.40.710.10">
    <property type="entry name" value="DD-peptidase/beta-lactamase superfamily"/>
    <property type="match status" value="1"/>
</dbReference>
<evidence type="ECO:0000256" key="4">
    <source>
        <dbReference type="ARBA" id="ARBA00007171"/>
    </source>
</evidence>
<evidence type="ECO:0000313" key="17">
    <source>
        <dbReference type="EMBL" id="SHM77847.1"/>
    </source>
</evidence>
<dbReference type="GO" id="GO:0008658">
    <property type="term" value="F:penicillin binding"/>
    <property type="evidence" value="ECO:0007669"/>
    <property type="project" value="InterPro"/>
</dbReference>
<evidence type="ECO:0000259" key="15">
    <source>
        <dbReference type="Pfam" id="PF00905"/>
    </source>
</evidence>
<feature type="domain" description="Penicillin-binding protein dimerisation" evidence="16">
    <location>
        <begin position="67"/>
        <end position="309"/>
    </location>
</feature>
<keyword evidence="11 14" id="KW-0472">Membrane</keyword>
<comment type="catalytic activity">
    <reaction evidence="13">
        <text>Preferential cleavage: (Ac)2-L-Lys-D-Ala-|-D-Ala. Also transpeptidation of peptidyl-alanyl moieties that are N-acyl substituents of D-alanine.</text>
        <dbReference type="EC" id="3.4.16.4"/>
    </reaction>
</comment>
<name>A0A1M7LJU9_9BACI</name>
<comment type="similarity">
    <text evidence="4">Belongs to the transpeptidase family.</text>
</comment>
<dbReference type="GO" id="GO:0071972">
    <property type="term" value="F:peptidoglycan L,D-transpeptidase activity"/>
    <property type="evidence" value="ECO:0007669"/>
    <property type="project" value="TreeGrafter"/>
</dbReference>
<dbReference type="Gene3D" id="1.10.10.1230">
    <property type="entry name" value="Penicillin-binding protein, N-terminal non-catalytic domain, head sub-domain"/>
    <property type="match status" value="1"/>
</dbReference>
<dbReference type="OrthoDB" id="9770103at2"/>
<dbReference type="InterPro" id="IPR036138">
    <property type="entry name" value="PBP_dimer_sf"/>
</dbReference>
<dbReference type="SUPFAM" id="SSF56601">
    <property type="entry name" value="beta-lactamase/transpeptidase-like"/>
    <property type="match status" value="1"/>
</dbReference>
<dbReference type="InterPro" id="IPR012338">
    <property type="entry name" value="Beta-lactam/transpept-like"/>
</dbReference>
<evidence type="ECO:0000256" key="11">
    <source>
        <dbReference type="ARBA" id="ARBA00023136"/>
    </source>
</evidence>
<evidence type="ECO:0000259" key="16">
    <source>
        <dbReference type="Pfam" id="PF03717"/>
    </source>
</evidence>
<evidence type="ECO:0000256" key="1">
    <source>
        <dbReference type="ARBA" id="ARBA00004167"/>
    </source>
</evidence>
<dbReference type="GO" id="GO:0008360">
    <property type="term" value="P:regulation of cell shape"/>
    <property type="evidence" value="ECO:0007669"/>
    <property type="project" value="UniProtKB-KW"/>
</dbReference>
<proteinExistence type="inferred from homology"/>
<dbReference type="GO" id="GO:0071555">
    <property type="term" value="P:cell wall organization"/>
    <property type="evidence" value="ECO:0007669"/>
    <property type="project" value="UniProtKB-KW"/>
</dbReference>
<keyword evidence="18" id="KW-1185">Reference proteome</keyword>
<dbReference type="PANTHER" id="PTHR30627:SF2">
    <property type="entry name" value="PEPTIDOGLYCAN D,D-TRANSPEPTIDASE MRDA"/>
    <property type="match status" value="1"/>
</dbReference>
<evidence type="ECO:0000256" key="14">
    <source>
        <dbReference type="SAM" id="Phobius"/>
    </source>
</evidence>
<dbReference type="AlphaFoldDB" id="A0A1M7LJU9"/>
<protein>
    <recommendedName>
        <fullName evidence="5">serine-type D-Ala-D-Ala carboxypeptidase</fullName>
        <ecNumber evidence="5">3.4.16.4</ecNumber>
    </recommendedName>
</protein>